<dbReference type="Proteomes" id="UP001620339">
    <property type="component" value="Unassembled WGS sequence"/>
</dbReference>
<reference evidence="2 4" key="1">
    <citation type="submission" date="2020-10" db="EMBL/GenBank/DDBJ databases">
        <title>Phylogeny of dyella-like bacteria.</title>
        <authorList>
            <person name="Fu J."/>
        </authorList>
    </citation>
    <scope>NUCLEOTIDE SEQUENCE [LARGE SCALE GENOMIC DNA]</scope>
    <source>
        <strain evidence="2 4">KACC 19113</strain>
    </source>
</reference>
<evidence type="ECO:0000313" key="3">
    <source>
        <dbReference type="EMBL" id="MFK2879537.1"/>
    </source>
</evidence>
<evidence type="ECO:0000313" key="2">
    <source>
        <dbReference type="EMBL" id="MFK2875971.1"/>
    </source>
</evidence>
<evidence type="ECO:0000313" key="4">
    <source>
        <dbReference type="Proteomes" id="UP001620339"/>
    </source>
</evidence>
<organism evidence="2 4">
    <name type="scientific">Rhodanobacter hydrolyticus</name>
    <dbReference type="NCBI Taxonomy" id="2250595"/>
    <lineage>
        <taxon>Bacteria</taxon>
        <taxon>Pseudomonadati</taxon>
        <taxon>Pseudomonadota</taxon>
        <taxon>Gammaproteobacteria</taxon>
        <taxon>Lysobacterales</taxon>
        <taxon>Rhodanobacteraceae</taxon>
        <taxon>Rhodanobacter</taxon>
    </lineage>
</organism>
<dbReference type="RefSeq" id="WP_404611471.1">
    <property type="nucleotide sequence ID" value="NZ_JADIKK010000007.1"/>
</dbReference>
<name>A0ABW8J4D0_9GAMM</name>
<dbReference type="EMBL" id="JADIKK010000007">
    <property type="protein sequence ID" value="MFK2875518.1"/>
    <property type="molecule type" value="Genomic_DNA"/>
</dbReference>
<keyword evidence="4" id="KW-1185">Reference proteome</keyword>
<gene>
    <name evidence="1" type="ORF">ISP25_00280</name>
    <name evidence="2" type="ORF">ISP25_02640</name>
    <name evidence="3" type="ORF">ISP25_20900</name>
</gene>
<sequence length="148" mass="15841">MSFDWKSVGRMSAGLMAVVLATCGTGLAMWQSHQDRVKQKLGQSTLLPMTAGLGSGLAIGPVDPDLHCVTLPAGIRLLPGHVSMETMDSRYHGPDWSVVSEHIKPGDDIYAYDNIVHAPPGMAFPGNGGGFVVLRGWCLVGRIITWVE</sequence>
<dbReference type="EMBL" id="JADIKK010000008">
    <property type="protein sequence ID" value="MFK2879537.1"/>
    <property type="molecule type" value="Genomic_DNA"/>
</dbReference>
<evidence type="ECO:0000313" key="1">
    <source>
        <dbReference type="EMBL" id="MFK2875518.1"/>
    </source>
</evidence>
<proteinExistence type="predicted"/>
<accession>A0ABW8J4D0</accession>
<comment type="caution">
    <text evidence="2">The sequence shown here is derived from an EMBL/GenBank/DDBJ whole genome shotgun (WGS) entry which is preliminary data.</text>
</comment>
<dbReference type="EMBL" id="JADIKK010000008">
    <property type="protein sequence ID" value="MFK2875971.1"/>
    <property type="molecule type" value="Genomic_DNA"/>
</dbReference>
<protein>
    <submittedName>
        <fullName evidence="2">Uncharacterized protein</fullName>
    </submittedName>
</protein>